<dbReference type="RefSeq" id="WP_100507786.1">
    <property type="nucleotide sequence ID" value="NZ_CADILE010000002.1"/>
</dbReference>
<reference evidence="3 4" key="1">
    <citation type="submission" date="2020-04" db="EMBL/GenBank/DDBJ databases">
        <authorList>
            <person name="De Canck E."/>
        </authorList>
    </citation>
    <scope>NUCLEOTIDE SEQUENCE [LARGE SCALE GENOMIC DNA]</scope>
    <source>
        <strain evidence="3 4">LMG 3328</strain>
    </source>
</reference>
<dbReference type="InterPro" id="IPR044946">
    <property type="entry name" value="Restrct_endonuc_typeI_TRD_sf"/>
</dbReference>
<dbReference type="AlphaFoldDB" id="A0A2M9H0U4"/>
<dbReference type="Gene3D" id="1.10.287.1120">
    <property type="entry name" value="Bipartite methylase S protein"/>
    <property type="match status" value="1"/>
</dbReference>
<evidence type="ECO:0008006" key="5">
    <source>
        <dbReference type="Google" id="ProtNLM"/>
    </source>
</evidence>
<dbReference type="GO" id="GO:0009307">
    <property type="term" value="P:DNA restriction-modification system"/>
    <property type="evidence" value="ECO:0007669"/>
    <property type="project" value="UniProtKB-KW"/>
</dbReference>
<dbReference type="CDD" id="cd17253">
    <property type="entry name" value="RMtype1_S_Eco933I-TRD2-CR2_like"/>
    <property type="match status" value="1"/>
</dbReference>
<dbReference type="Proteomes" id="UP000494122">
    <property type="component" value="Unassembled WGS sequence"/>
</dbReference>
<keyword evidence="2" id="KW-0238">DNA-binding</keyword>
<keyword evidence="1" id="KW-0680">Restriction system</keyword>
<protein>
    <recommendedName>
        <fullName evidence="5">Restriction endonuclease subunit S</fullName>
    </recommendedName>
</protein>
<evidence type="ECO:0000313" key="3">
    <source>
        <dbReference type="EMBL" id="CAB3834337.1"/>
    </source>
</evidence>
<dbReference type="GO" id="GO:0003677">
    <property type="term" value="F:DNA binding"/>
    <property type="evidence" value="ECO:0007669"/>
    <property type="project" value="UniProtKB-KW"/>
</dbReference>
<accession>A0A2M9H0U4</accession>
<evidence type="ECO:0000256" key="1">
    <source>
        <dbReference type="ARBA" id="ARBA00022747"/>
    </source>
</evidence>
<evidence type="ECO:0000256" key="2">
    <source>
        <dbReference type="ARBA" id="ARBA00023125"/>
    </source>
</evidence>
<gene>
    <name evidence="3" type="ORF">LMG3328_00925</name>
</gene>
<organism evidence="3 4">
    <name type="scientific">Achromobacter ruhlandii</name>
    <dbReference type="NCBI Taxonomy" id="72557"/>
    <lineage>
        <taxon>Bacteria</taxon>
        <taxon>Pseudomonadati</taxon>
        <taxon>Pseudomonadota</taxon>
        <taxon>Betaproteobacteria</taxon>
        <taxon>Burkholderiales</taxon>
        <taxon>Alcaligenaceae</taxon>
        <taxon>Achromobacter</taxon>
    </lineage>
</organism>
<name>A0A2M9H0U4_9BURK</name>
<dbReference type="InterPro" id="IPR052021">
    <property type="entry name" value="Type-I_RS_S_subunit"/>
</dbReference>
<evidence type="ECO:0000313" key="4">
    <source>
        <dbReference type="Proteomes" id="UP000494122"/>
    </source>
</evidence>
<proteinExistence type="predicted"/>
<dbReference type="Gene3D" id="3.90.220.20">
    <property type="entry name" value="DNA methylase specificity domains"/>
    <property type="match status" value="2"/>
</dbReference>
<dbReference type="PANTHER" id="PTHR30408">
    <property type="entry name" value="TYPE-1 RESTRICTION ENZYME ECOKI SPECIFICITY PROTEIN"/>
    <property type="match status" value="1"/>
</dbReference>
<dbReference type="SUPFAM" id="SSF116734">
    <property type="entry name" value="DNA methylase specificity domain"/>
    <property type="match status" value="2"/>
</dbReference>
<dbReference type="PANTHER" id="PTHR30408:SF12">
    <property type="entry name" value="TYPE I RESTRICTION ENZYME MJAVIII SPECIFICITY SUBUNIT"/>
    <property type="match status" value="1"/>
</dbReference>
<dbReference type="EMBL" id="CADILE010000002">
    <property type="protein sequence ID" value="CAB3834337.1"/>
    <property type="molecule type" value="Genomic_DNA"/>
</dbReference>
<sequence>MSTAIDWMGGAVPPPWDVFKLKHVLREERKEIGSDAPAGAISFGEVVFKNFDNDETLATYRTVKPGQFLINPLNLNYDLKSLRIGLSEIECRVSPAYIIASNDESVAQAKYLRWALRVFDVQHIKTLGAGVRQTVKFEDIGECRIALPSLEEQSIIATHLDRATTRIDTLVAKKARFIELLREKRQALITHAVTKGLDAGAPMKDSGVEWLGKVPAHWTIPKLRHIATVQTGLALGKNLSGPDIISAPYLRVANVQDGYLKLEDVATVNILRSDLARYRLQANDVLMNEGGDNDKLGRGHIWRDEIANCVHQNHVFAVRPHGVSSEWLNAYKGSLAAQSFFTYRSKQTTNLASISSNNLLDLPVPRPPEEEQGRILDHLHRATSRIDTLIAKTERSIELLREHRTALITAAVTGKIDLREAA</sequence>